<keyword evidence="2" id="KW-0288">FMN</keyword>
<dbReference type="GO" id="GO:0016491">
    <property type="term" value="F:oxidoreductase activity"/>
    <property type="evidence" value="ECO:0007669"/>
    <property type="project" value="InterPro"/>
</dbReference>
<evidence type="ECO:0000313" key="7">
    <source>
        <dbReference type="Proteomes" id="UP000239549"/>
    </source>
</evidence>
<evidence type="ECO:0000256" key="2">
    <source>
        <dbReference type="ARBA" id="ARBA00022643"/>
    </source>
</evidence>
<dbReference type="RefSeq" id="WP_104373219.1">
    <property type="nucleotide sequence ID" value="NZ_BFAV01000157.1"/>
</dbReference>
<dbReference type="InterPro" id="IPR005025">
    <property type="entry name" value="FMN_Rdtase-like_dom"/>
</dbReference>
<evidence type="ECO:0000313" key="6">
    <source>
        <dbReference type="EMBL" id="GBF35093.1"/>
    </source>
</evidence>
<feature type="region of interest" description="Disordered" evidence="3">
    <location>
        <begin position="237"/>
        <end position="269"/>
    </location>
</feature>
<dbReference type="OrthoDB" id="9805976at2"/>
<dbReference type="PANTHER" id="PTHR43278:SF2">
    <property type="entry name" value="IRON-SULFUR FLAVOPROTEIN"/>
    <property type="match status" value="1"/>
</dbReference>
<reference evidence="7" key="1">
    <citation type="submission" date="2018-02" db="EMBL/GenBank/DDBJ databases">
        <title>Genome sequence of Desulfocucumis palustris strain NAW-5.</title>
        <authorList>
            <person name="Watanabe M."/>
            <person name="Kojima H."/>
            <person name="Fukui M."/>
        </authorList>
    </citation>
    <scope>NUCLEOTIDE SEQUENCE [LARGE SCALE GENOMIC DNA]</scope>
    <source>
        <strain evidence="7">NAW-5</strain>
    </source>
</reference>
<dbReference type="InterPro" id="IPR003033">
    <property type="entry name" value="SCP2_sterol-bd_dom"/>
</dbReference>
<evidence type="ECO:0000256" key="3">
    <source>
        <dbReference type="SAM" id="MobiDB-lite"/>
    </source>
</evidence>
<dbReference type="InterPro" id="IPR036527">
    <property type="entry name" value="SCP2_sterol-bd_dom_sf"/>
</dbReference>
<evidence type="ECO:0000259" key="4">
    <source>
        <dbReference type="Pfam" id="PF02036"/>
    </source>
</evidence>
<dbReference type="Gene3D" id="3.40.50.360">
    <property type="match status" value="1"/>
</dbReference>
<dbReference type="Pfam" id="PF03358">
    <property type="entry name" value="FMN_red"/>
    <property type="match status" value="1"/>
</dbReference>
<dbReference type="AlphaFoldDB" id="A0A2L2XHB2"/>
<dbReference type="Gene3D" id="3.30.1050.10">
    <property type="entry name" value="SCP2 sterol-binding domain"/>
    <property type="match status" value="1"/>
</dbReference>
<organism evidence="6 7">
    <name type="scientific">Desulfocucumis palustris</name>
    <dbReference type="NCBI Taxonomy" id="1898651"/>
    <lineage>
        <taxon>Bacteria</taxon>
        <taxon>Bacillati</taxon>
        <taxon>Bacillota</taxon>
        <taxon>Clostridia</taxon>
        <taxon>Eubacteriales</taxon>
        <taxon>Desulfocucumaceae</taxon>
        <taxon>Desulfocucumis</taxon>
    </lineage>
</organism>
<dbReference type="Pfam" id="PF02036">
    <property type="entry name" value="SCP2"/>
    <property type="match status" value="1"/>
</dbReference>
<dbReference type="InterPro" id="IPR029039">
    <property type="entry name" value="Flavoprotein-like_sf"/>
</dbReference>
<gene>
    <name evidence="6" type="ORF">DCCM_4216</name>
</gene>
<comment type="caution">
    <text evidence="6">The sequence shown here is derived from an EMBL/GenBank/DDBJ whole genome shotgun (WGS) entry which is preliminary data.</text>
</comment>
<dbReference type="InterPro" id="IPR051796">
    <property type="entry name" value="ISF_SsuE-like"/>
</dbReference>
<protein>
    <submittedName>
        <fullName evidence="6">Iron-sulfur flavoprotein</fullName>
    </submittedName>
</protein>
<dbReference type="PANTHER" id="PTHR43278">
    <property type="entry name" value="NAD(P)H-DEPENDENT FMN-CONTAINING OXIDOREDUCTASE YWQN-RELATED"/>
    <property type="match status" value="1"/>
</dbReference>
<sequence length="379" mass="41461">MKILAVNGSPRGENSNTDRILQPFLEGARGAGAETETIYLRNKKINHCTGCFTCWTKTPGVCIHKDDVPGLLEKVRQADVIVYATPLYIFTVSGLMKDFMDRVIPLLMPHIIKRGGQYIHPMRHQGAWPKKVVLISNCGFPERHHFSGLLETFRCYTSGPDMELSATILCAGGELLKVPELRESIQWYIDASRRAGVEFMESGRILPETQEVLDRSLVDDPEFFCRMANAHWDSAIDRQPGPVAATGDAPAGTLSPALPPPPAGAGKPETFQEAVTGQAAMFNPRAAGSLRADIQFIVTGQEPGEYVLRMAGGRCTAHRGTVPEPALTVHSPSEVWLQIARGELSGQTAFMKGLYRTDGDLGLLLRMSELFSGKNDTAL</sequence>
<proteinExistence type="predicted"/>
<keyword evidence="1" id="KW-0285">Flavoprotein</keyword>
<dbReference type="SUPFAM" id="SSF55718">
    <property type="entry name" value="SCP-like"/>
    <property type="match status" value="1"/>
</dbReference>
<dbReference type="Proteomes" id="UP000239549">
    <property type="component" value="Unassembled WGS sequence"/>
</dbReference>
<dbReference type="SUPFAM" id="SSF52218">
    <property type="entry name" value="Flavoproteins"/>
    <property type="match status" value="1"/>
</dbReference>
<accession>A0A2L2XHB2</accession>
<name>A0A2L2XHB2_9FIRM</name>
<feature type="domain" description="NADPH-dependent FMN reductase-like" evidence="5">
    <location>
        <begin position="1"/>
        <end position="135"/>
    </location>
</feature>
<dbReference type="EMBL" id="BFAV01000157">
    <property type="protein sequence ID" value="GBF35093.1"/>
    <property type="molecule type" value="Genomic_DNA"/>
</dbReference>
<evidence type="ECO:0000256" key="1">
    <source>
        <dbReference type="ARBA" id="ARBA00022630"/>
    </source>
</evidence>
<feature type="domain" description="SCP2" evidence="4">
    <location>
        <begin position="290"/>
        <end position="371"/>
    </location>
</feature>
<keyword evidence="7" id="KW-1185">Reference proteome</keyword>
<evidence type="ECO:0000259" key="5">
    <source>
        <dbReference type="Pfam" id="PF03358"/>
    </source>
</evidence>